<organism evidence="5 6">
    <name type="scientific">Stenotrophomonas koreensis</name>
    <dbReference type="NCBI Taxonomy" id="266128"/>
    <lineage>
        <taxon>Bacteria</taxon>
        <taxon>Pseudomonadati</taxon>
        <taxon>Pseudomonadota</taxon>
        <taxon>Gammaproteobacteria</taxon>
        <taxon>Lysobacterales</taxon>
        <taxon>Lysobacteraceae</taxon>
        <taxon>Stenotrophomonas</taxon>
    </lineage>
</organism>
<keyword evidence="4" id="KW-0472">Membrane</keyword>
<dbReference type="PANTHER" id="PTHR30093">
    <property type="entry name" value="GENERAL SECRETION PATHWAY PROTEIN G"/>
    <property type="match status" value="1"/>
</dbReference>
<accession>A0A0R0C2T3</accession>
<dbReference type="PANTHER" id="PTHR30093:SF34">
    <property type="entry name" value="PREPILIN PEPTIDASE-DEPENDENT PROTEIN D"/>
    <property type="match status" value="1"/>
</dbReference>
<sequence length="138" mass="14352">MRQKGFTLIELMVTVAIIAVLSAIALPAYQDYVVRAQVAEGINLSNGARIAIAVYYGDNGEFPADNATAGLAPPGSIVGNYTESVTIDGAGNISVLFGGRANAKLQGKTLSVRATDNGGSLRWSCGGLDSRYVPSICR</sequence>
<dbReference type="PROSITE" id="PS00409">
    <property type="entry name" value="PROKAR_NTER_METHYL"/>
    <property type="match status" value="1"/>
</dbReference>
<dbReference type="GO" id="GO:0043107">
    <property type="term" value="P:type IV pilus-dependent motility"/>
    <property type="evidence" value="ECO:0007669"/>
    <property type="project" value="TreeGrafter"/>
</dbReference>
<dbReference type="InterPro" id="IPR001082">
    <property type="entry name" value="Pilin"/>
</dbReference>
<evidence type="ECO:0000313" key="5">
    <source>
        <dbReference type="EMBL" id="KRG60730.1"/>
    </source>
</evidence>
<gene>
    <name evidence="5" type="ORF">ABB25_00545</name>
</gene>
<dbReference type="GO" id="GO:0044096">
    <property type="term" value="C:type IV pilus"/>
    <property type="evidence" value="ECO:0007669"/>
    <property type="project" value="TreeGrafter"/>
</dbReference>
<keyword evidence="4" id="KW-1133">Transmembrane helix</keyword>
<dbReference type="Gene3D" id="3.30.700.10">
    <property type="entry name" value="Glycoprotein, Type 4 Pilin"/>
    <property type="match status" value="1"/>
</dbReference>
<proteinExistence type="inferred from homology"/>
<dbReference type="OrthoDB" id="5767514at2"/>
<dbReference type="RefSeq" id="WP_083488026.1">
    <property type="nucleotide sequence ID" value="NZ_LDJH01000002.1"/>
</dbReference>
<dbReference type="PATRIC" id="fig|266128.3.peg.1172"/>
<reference evidence="5 6" key="1">
    <citation type="submission" date="2015-05" db="EMBL/GenBank/DDBJ databases">
        <title>Genome sequencing and analysis of members of genus Stenotrophomonas.</title>
        <authorList>
            <person name="Patil P.P."/>
            <person name="Midha S."/>
            <person name="Patil P.B."/>
        </authorList>
    </citation>
    <scope>NUCLEOTIDE SEQUENCE [LARGE SCALE GENOMIC DNA]</scope>
    <source>
        <strain evidence="5 6">DSM 17805</strain>
    </source>
</reference>
<dbReference type="InterPro" id="IPR045584">
    <property type="entry name" value="Pilin-like"/>
</dbReference>
<feature type="transmembrane region" description="Helical" evidence="4">
    <location>
        <begin position="7"/>
        <end position="29"/>
    </location>
</feature>
<evidence type="ECO:0000313" key="6">
    <source>
        <dbReference type="Proteomes" id="UP000051254"/>
    </source>
</evidence>
<dbReference type="InterPro" id="IPR012902">
    <property type="entry name" value="N_methyl_site"/>
</dbReference>
<dbReference type="STRING" id="266128.ABB25_00545"/>
<dbReference type="EMBL" id="LDJH01000002">
    <property type="protein sequence ID" value="KRG60730.1"/>
    <property type="molecule type" value="Genomic_DNA"/>
</dbReference>
<dbReference type="NCBIfam" id="TIGR02532">
    <property type="entry name" value="IV_pilin_GFxxxE"/>
    <property type="match status" value="1"/>
</dbReference>
<comment type="caution">
    <text evidence="5">The sequence shown here is derived from an EMBL/GenBank/DDBJ whole genome shotgun (WGS) entry which is preliminary data.</text>
</comment>
<keyword evidence="3" id="KW-0281">Fimbrium</keyword>
<keyword evidence="2" id="KW-0488">Methylation</keyword>
<keyword evidence="6" id="KW-1185">Reference proteome</keyword>
<comment type="similarity">
    <text evidence="1 3">Belongs to the N-Me-Phe pilin family.</text>
</comment>
<dbReference type="SUPFAM" id="SSF54523">
    <property type="entry name" value="Pili subunits"/>
    <property type="match status" value="1"/>
</dbReference>
<protein>
    <submittedName>
        <fullName evidence="5">Fimbrial protein</fullName>
    </submittedName>
</protein>
<evidence type="ECO:0000256" key="2">
    <source>
        <dbReference type="ARBA" id="ARBA00022481"/>
    </source>
</evidence>
<evidence type="ECO:0000256" key="1">
    <source>
        <dbReference type="ARBA" id="ARBA00005233"/>
    </source>
</evidence>
<evidence type="ECO:0000256" key="3">
    <source>
        <dbReference type="RuleBase" id="RU000389"/>
    </source>
</evidence>
<dbReference type="Pfam" id="PF07963">
    <property type="entry name" value="N_methyl"/>
    <property type="match status" value="1"/>
</dbReference>
<dbReference type="Proteomes" id="UP000051254">
    <property type="component" value="Unassembled WGS sequence"/>
</dbReference>
<keyword evidence="4" id="KW-0812">Transmembrane</keyword>
<name>A0A0R0C2T3_9GAMM</name>
<dbReference type="GO" id="GO:0007155">
    <property type="term" value="P:cell adhesion"/>
    <property type="evidence" value="ECO:0007669"/>
    <property type="project" value="InterPro"/>
</dbReference>
<dbReference type="AlphaFoldDB" id="A0A0R0C2T3"/>
<dbReference type="Pfam" id="PF00114">
    <property type="entry name" value="Pilin"/>
    <property type="match status" value="1"/>
</dbReference>
<evidence type="ECO:0000256" key="4">
    <source>
        <dbReference type="SAM" id="Phobius"/>
    </source>
</evidence>